<dbReference type="SUPFAM" id="SSF53300">
    <property type="entry name" value="vWA-like"/>
    <property type="match status" value="1"/>
</dbReference>
<dbReference type="RefSeq" id="WP_380723606.1">
    <property type="nucleotide sequence ID" value="NZ_JBHTLK010000056.1"/>
</dbReference>
<dbReference type="InterPro" id="IPR036465">
    <property type="entry name" value="vWFA_dom_sf"/>
</dbReference>
<dbReference type="Pfam" id="PF00092">
    <property type="entry name" value="VWA"/>
    <property type="match status" value="1"/>
</dbReference>
<gene>
    <name evidence="2" type="ORF">ACFQ3T_13665</name>
</gene>
<proteinExistence type="predicted"/>
<keyword evidence="3" id="KW-1185">Reference proteome</keyword>
<organism evidence="2 3">
    <name type="scientific">Saccharothrix hoggarensis</name>
    <dbReference type="NCBI Taxonomy" id="913853"/>
    <lineage>
        <taxon>Bacteria</taxon>
        <taxon>Bacillati</taxon>
        <taxon>Actinomycetota</taxon>
        <taxon>Actinomycetes</taxon>
        <taxon>Pseudonocardiales</taxon>
        <taxon>Pseudonocardiaceae</taxon>
        <taxon>Saccharothrix</taxon>
    </lineage>
</organism>
<accession>A0ABW3QTK1</accession>
<dbReference type="Gene3D" id="3.40.50.410">
    <property type="entry name" value="von Willebrand factor, type A domain"/>
    <property type="match status" value="1"/>
</dbReference>
<name>A0ABW3QTK1_9PSEU</name>
<dbReference type="Proteomes" id="UP001597168">
    <property type="component" value="Unassembled WGS sequence"/>
</dbReference>
<evidence type="ECO:0000313" key="2">
    <source>
        <dbReference type="EMBL" id="MFD1148173.1"/>
    </source>
</evidence>
<reference evidence="3" key="1">
    <citation type="journal article" date="2019" name="Int. J. Syst. Evol. Microbiol.">
        <title>The Global Catalogue of Microorganisms (GCM) 10K type strain sequencing project: providing services to taxonomists for standard genome sequencing and annotation.</title>
        <authorList>
            <consortium name="The Broad Institute Genomics Platform"/>
            <consortium name="The Broad Institute Genome Sequencing Center for Infectious Disease"/>
            <person name="Wu L."/>
            <person name="Ma J."/>
        </authorList>
    </citation>
    <scope>NUCLEOTIDE SEQUENCE [LARGE SCALE GENOMIC DNA]</scope>
    <source>
        <strain evidence="3">CCUG 60214</strain>
    </source>
</reference>
<dbReference type="EMBL" id="JBHTLK010000056">
    <property type="protein sequence ID" value="MFD1148173.1"/>
    <property type="molecule type" value="Genomic_DNA"/>
</dbReference>
<evidence type="ECO:0000313" key="3">
    <source>
        <dbReference type="Proteomes" id="UP001597168"/>
    </source>
</evidence>
<dbReference type="PROSITE" id="PS50234">
    <property type="entry name" value="VWFA"/>
    <property type="match status" value="1"/>
</dbReference>
<dbReference type="SMART" id="SM00327">
    <property type="entry name" value="VWA"/>
    <property type="match status" value="1"/>
</dbReference>
<sequence>MTADALDQDSVIKSKCLPTYLVFDISGSMKPHEALLNDTLEFLYNVLVENPRVSEFAQVSIISFSTAAQVVVEMTDIQDLRALPQFSCGGSTNYSAAFAAVQQRIDQDVPALNAGGKGVLRPAVFMMTDGVPTDPGWEAAFQNLVAKSWRRHPHVISYGFGEARPDVLAKIATKGAFIAEKNTESKTAITEAVTSMLRTLVASAKAEQLQLPTEVEGFTTIPLEYMD</sequence>
<dbReference type="InterPro" id="IPR002035">
    <property type="entry name" value="VWF_A"/>
</dbReference>
<evidence type="ECO:0000259" key="1">
    <source>
        <dbReference type="PROSITE" id="PS50234"/>
    </source>
</evidence>
<comment type="caution">
    <text evidence="2">The sequence shown here is derived from an EMBL/GenBank/DDBJ whole genome shotgun (WGS) entry which is preliminary data.</text>
</comment>
<feature type="domain" description="VWFA" evidence="1">
    <location>
        <begin position="18"/>
        <end position="197"/>
    </location>
</feature>
<protein>
    <submittedName>
        <fullName evidence="2">VWA domain-containing protein</fullName>
    </submittedName>
</protein>